<feature type="transmembrane region" description="Helical" evidence="1">
    <location>
        <begin position="12"/>
        <end position="32"/>
    </location>
</feature>
<accession>A0A8D8BFH7</accession>
<protein>
    <submittedName>
        <fullName evidence="2">(northern house mosquito) hypothetical protein</fullName>
    </submittedName>
</protein>
<dbReference type="EMBL" id="HBUE01075910">
    <property type="protein sequence ID" value="CAG6474984.1"/>
    <property type="molecule type" value="Transcribed_RNA"/>
</dbReference>
<evidence type="ECO:0000256" key="1">
    <source>
        <dbReference type="SAM" id="Phobius"/>
    </source>
</evidence>
<keyword evidence="1" id="KW-0472">Membrane</keyword>
<keyword evidence="1" id="KW-1133">Transmembrane helix</keyword>
<evidence type="ECO:0000313" key="2">
    <source>
        <dbReference type="EMBL" id="CAG6474984.1"/>
    </source>
</evidence>
<proteinExistence type="predicted"/>
<keyword evidence="1" id="KW-0812">Transmembrane</keyword>
<organism evidence="2">
    <name type="scientific">Culex pipiens</name>
    <name type="common">House mosquito</name>
    <dbReference type="NCBI Taxonomy" id="7175"/>
    <lineage>
        <taxon>Eukaryota</taxon>
        <taxon>Metazoa</taxon>
        <taxon>Ecdysozoa</taxon>
        <taxon>Arthropoda</taxon>
        <taxon>Hexapoda</taxon>
        <taxon>Insecta</taxon>
        <taxon>Pterygota</taxon>
        <taxon>Neoptera</taxon>
        <taxon>Endopterygota</taxon>
        <taxon>Diptera</taxon>
        <taxon>Nematocera</taxon>
        <taxon>Culicoidea</taxon>
        <taxon>Culicidae</taxon>
        <taxon>Culicinae</taxon>
        <taxon>Culicini</taxon>
        <taxon>Culex</taxon>
        <taxon>Culex</taxon>
    </lineage>
</organism>
<sequence>MAQVVHHRPAGVFTVLTDVAGLVVVVVAAITVRHPLRAGARRVDVHQRCLAALAYDLMRGRSAPSVVHIIANHLVLVDSVQELLLLLLLLLLLHQRKVLDQHLRVLMGRNMRRQHNSSAVLLLVVQLR</sequence>
<dbReference type="EMBL" id="HBUE01075909">
    <property type="protein sequence ID" value="CAG6474982.1"/>
    <property type="molecule type" value="Transcribed_RNA"/>
</dbReference>
<dbReference type="AlphaFoldDB" id="A0A8D8BFH7"/>
<reference evidence="2" key="1">
    <citation type="submission" date="2021-05" db="EMBL/GenBank/DDBJ databases">
        <authorList>
            <person name="Alioto T."/>
            <person name="Alioto T."/>
            <person name="Gomez Garrido J."/>
        </authorList>
    </citation>
    <scope>NUCLEOTIDE SEQUENCE</scope>
</reference>
<name>A0A8D8BFH7_CULPI</name>